<evidence type="ECO:0000256" key="2">
    <source>
        <dbReference type="ARBA" id="ARBA00022617"/>
    </source>
</evidence>
<protein>
    <submittedName>
        <fullName evidence="5">Hemoglobin</fullName>
    </submittedName>
</protein>
<dbReference type="Pfam" id="PF01152">
    <property type="entry name" value="Bac_globin"/>
    <property type="match status" value="1"/>
</dbReference>
<name>A0A1T5JLC0_9MICO</name>
<dbReference type="GO" id="GO:0020037">
    <property type="term" value="F:heme binding"/>
    <property type="evidence" value="ECO:0007669"/>
    <property type="project" value="InterPro"/>
</dbReference>
<keyword evidence="4" id="KW-0408">Iron</keyword>
<sequence>MNASLYEDVGGFDVLLAVCRRWNALCLADPVAAHPFAHGTLHPQHDERLAAYLAEALGGPRLYTGGYGDETTVQRVHAGNGAHPDLDEACVRLFRQALDDVGVPPAAGERVGDHFERQTVAMRVYGGSRDDVPSGLALPSA</sequence>
<evidence type="ECO:0000256" key="4">
    <source>
        <dbReference type="ARBA" id="ARBA00023004"/>
    </source>
</evidence>
<accession>A0A1T5JLC0</accession>
<dbReference type="SUPFAM" id="SSF46458">
    <property type="entry name" value="Globin-like"/>
    <property type="match status" value="1"/>
</dbReference>
<dbReference type="Proteomes" id="UP000189777">
    <property type="component" value="Unassembled WGS sequence"/>
</dbReference>
<gene>
    <name evidence="5" type="ORF">SAMN04324258_1515</name>
</gene>
<dbReference type="AlphaFoldDB" id="A0A1T5JLC0"/>
<keyword evidence="1" id="KW-0813">Transport</keyword>
<dbReference type="RefSeq" id="WP_217700749.1">
    <property type="nucleotide sequence ID" value="NZ_FUZQ01000002.1"/>
</dbReference>
<dbReference type="Gene3D" id="1.10.490.10">
    <property type="entry name" value="Globins"/>
    <property type="match status" value="1"/>
</dbReference>
<dbReference type="GO" id="GO:0046872">
    <property type="term" value="F:metal ion binding"/>
    <property type="evidence" value="ECO:0007669"/>
    <property type="project" value="UniProtKB-KW"/>
</dbReference>
<keyword evidence="6" id="KW-1185">Reference proteome</keyword>
<evidence type="ECO:0000313" key="6">
    <source>
        <dbReference type="Proteomes" id="UP000189777"/>
    </source>
</evidence>
<evidence type="ECO:0000256" key="1">
    <source>
        <dbReference type="ARBA" id="ARBA00022448"/>
    </source>
</evidence>
<reference evidence="5 6" key="1">
    <citation type="submission" date="2017-02" db="EMBL/GenBank/DDBJ databases">
        <authorList>
            <person name="Peterson S.W."/>
        </authorList>
    </citation>
    <scope>NUCLEOTIDE SEQUENCE [LARGE SCALE GENOMIC DNA]</scope>
    <source>
        <strain evidence="5 6">DSM 21481</strain>
    </source>
</reference>
<keyword evidence="3" id="KW-0479">Metal-binding</keyword>
<dbReference type="InterPro" id="IPR009050">
    <property type="entry name" value="Globin-like_sf"/>
</dbReference>
<dbReference type="STRING" id="526729.SAMN04324258_1515"/>
<organism evidence="5 6">
    <name type="scientific">Krasilnikoviella flava</name>
    <dbReference type="NCBI Taxonomy" id="526729"/>
    <lineage>
        <taxon>Bacteria</taxon>
        <taxon>Bacillati</taxon>
        <taxon>Actinomycetota</taxon>
        <taxon>Actinomycetes</taxon>
        <taxon>Micrococcales</taxon>
        <taxon>Promicromonosporaceae</taxon>
        <taxon>Krasilnikoviella</taxon>
    </lineage>
</organism>
<dbReference type="InterPro" id="IPR012292">
    <property type="entry name" value="Globin/Proto"/>
</dbReference>
<dbReference type="InterPro" id="IPR001486">
    <property type="entry name" value="Hemoglobin_trunc"/>
</dbReference>
<evidence type="ECO:0000313" key="5">
    <source>
        <dbReference type="EMBL" id="SKC52209.1"/>
    </source>
</evidence>
<keyword evidence="2" id="KW-0349">Heme</keyword>
<dbReference type="EMBL" id="FUZQ01000002">
    <property type="protein sequence ID" value="SKC52209.1"/>
    <property type="molecule type" value="Genomic_DNA"/>
</dbReference>
<proteinExistence type="predicted"/>
<dbReference type="GO" id="GO:0019825">
    <property type="term" value="F:oxygen binding"/>
    <property type="evidence" value="ECO:0007669"/>
    <property type="project" value="InterPro"/>
</dbReference>
<evidence type="ECO:0000256" key="3">
    <source>
        <dbReference type="ARBA" id="ARBA00022723"/>
    </source>
</evidence>